<keyword evidence="2" id="KW-1185">Reference proteome</keyword>
<gene>
    <name evidence="1" type="ORF">GCM10011506_08070</name>
</gene>
<name>A0ABQ1LPK6_9BACT</name>
<reference evidence="2" key="1">
    <citation type="journal article" date="2019" name="Int. J. Syst. Evol. Microbiol.">
        <title>The Global Catalogue of Microorganisms (GCM) 10K type strain sequencing project: providing services to taxonomists for standard genome sequencing and annotation.</title>
        <authorList>
            <consortium name="The Broad Institute Genomics Platform"/>
            <consortium name="The Broad Institute Genome Sequencing Center for Infectious Disease"/>
            <person name="Wu L."/>
            <person name="Ma J."/>
        </authorList>
    </citation>
    <scope>NUCLEOTIDE SEQUENCE [LARGE SCALE GENOMIC DNA]</scope>
    <source>
        <strain evidence="2">CGMCC 1.10832</strain>
    </source>
</reference>
<dbReference type="InterPro" id="IPR011990">
    <property type="entry name" value="TPR-like_helical_dom_sf"/>
</dbReference>
<evidence type="ECO:0008006" key="3">
    <source>
        <dbReference type="Google" id="ProtNLM"/>
    </source>
</evidence>
<dbReference type="SUPFAM" id="SSF63829">
    <property type="entry name" value="Calcium-dependent phosphotriesterase"/>
    <property type="match status" value="1"/>
</dbReference>
<dbReference type="SUPFAM" id="SSF48452">
    <property type="entry name" value="TPR-like"/>
    <property type="match status" value="1"/>
</dbReference>
<sequence length="417" mass="47961">MRLGTIIFFFLLHLARLQAQTYQDHFKAAAKAYETEDYKLMLSEARNAYQLRPQHQTLIYYLSMAYALNDEVDSANYWLRKLITIDAENYDIDREDFNAIRQSEGYKSVKAYQQFMNKAIIQPDTALVIPDTQLHIEDVAFDTAKNRYLVSSINKRNIFWVENNQLRKLFQKDFPLAITGMEMQDKILWFTAAGFPEAGIPAGDPELDTSILYKADLERGVLLDSFSVSDGAPHIFGDLLITENNEVLVSDSKANKIYLLNERELVEWFYADEIISLQGIAHRGDDFLLADYSQGLFHFNSKNKKLTAIQPTQDLSLKGIDGLYTYKDGLIAIQNGVNPHRVTYLQWDRDSKKIISFRYLEKNHPAMGEPTLGFIANQHLYYVANSFWGINKNGKISNSDKIQPVILYLKLQDILGF</sequence>
<dbReference type="EMBL" id="BMEC01000002">
    <property type="protein sequence ID" value="GGC25155.1"/>
    <property type="molecule type" value="Genomic_DNA"/>
</dbReference>
<evidence type="ECO:0000313" key="2">
    <source>
        <dbReference type="Proteomes" id="UP000636010"/>
    </source>
</evidence>
<evidence type="ECO:0000313" key="1">
    <source>
        <dbReference type="EMBL" id="GGC25155.1"/>
    </source>
</evidence>
<organism evidence="1 2">
    <name type="scientific">Marivirga lumbricoides</name>
    <dbReference type="NCBI Taxonomy" id="1046115"/>
    <lineage>
        <taxon>Bacteria</taxon>
        <taxon>Pseudomonadati</taxon>
        <taxon>Bacteroidota</taxon>
        <taxon>Cytophagia</taxon>
        <taxon>Cytophagales</taxon>
        <taxon>Marivirgaceae</taxon>
        <taxon>Marivirga</taxon>
    </lineage>
</organism>
<accession>A0ABQ1LPK6</accession>
<protein>
    <recommendedName>
        <fullName evidence="3">Tetratricopeptide repeat protein</fullName>
    </recommendedName>
</protein>
<comment type="caution">
    <text evidence="1">The sequence shown here is derived from an EMBL/GenBank/DDBJ whole genome shotgun (WGS) entry which is preliminary data.</text>
</comment>
<dbReference type="RefSeq" id="WP_188460526.1">
    <property type="nucleotide sequence ID" value="NZ_BAABHU010000002.1"/>
</dbReference>
<proteinExistence type="predicted"/>
<dbReference type="Proteomes" id="UP000636010">
    <property type="component" value="Unassembled WGS sequence"/>
</dbReference>